<proteinExistence type="predicted"/>
<comment type="caution">
    <text evidence="2">The sequence shown here is derived from an EMBL/GenBank/DDBJ whole genome shotgun (WGS) entry which is preliminary data.</text>
</comment>
<keyword evidence="1" id="KW-0175">Coiled coil</keyword>
<evidence type="ECO:0000313" key="3">
    <source>
        <dbReference type="Proteomes" id="UP000273643"/>
    </source>
</evidence>
<organism evidence="2 3">
    <name type="scientific">Marinimicrobium koreense</name>
    <dbReference type="NCBI Taxonomy" id="306545"/>
    <lineage>
        <taxon>Bacteria</taxon>
        <taxon>Pseudomonadati</taxon>
        <taxon>Pseudomonadota</taxon>
        <taxon>Gammaproteobacteria</taxon>
        <taxon>Cellvibrionales</taxon>
        <taxon>Cellvibrionaceae</taxon>
        <taxon>Marinimicrobium</taxon>
    </lineage>
</organism>
<protein>
    <submittedName>
        <fullName evidence="2">Uncharacterized protein</fullName>
    </submittedName>
</protein>
<accession>A0A3N1NMK2</accession>
<gene>
    <name evidence="2" type="ORF">EDC38_0645</name>
</gene>
<dbReference type="Proteomes" id="UP000273643">
    <property type="component" value="Unassembled WGS sequence"/>
</dbReference>
<reference evidence="2 3" key="1">
    <citation type="submission" date="2018-11" db="EMBL/GenBank/DDBJ databases">
        <title>Genomic Encyclopedia of Type Strains, Phase IV (KMG-IV): sequencing the most valuable type-strain genomes for metagenomic binning, comparative biology and taxonomic classification.</title>
        <authorList>
            <person name="Goeker M."/>
        </authorList>
    </citation>
    <scope>NUCLEOTIDE SEQUENCE [LARGE SCALE GENOMIC DNA]</scope>
    <source>
        <strain evidence="2 3">DSM 16974</strain>
    </source>
</reference>
<evidence type="ECO:0000313" key="2">
    <source>
        <dbReference type="EMBL" id="ROQ20052.1"/>
    </source>
</evidence>
<feature type="coiled-coil region" evidence="1">
    <location>
        <begin position="306"/>
        <end position="340"/>
    </location>
</feature>
<feature type="coiled-coil region" evidence="1">
    <location>
        <begin position="211"/>
        <end position="280"/>
    </location>
</feature>
<name>A0A3N1NMK2_9GAMM</name>
<dbReference type="EMBL" id="RJUK01000001">
    <property type="protein sequence ID" value="ROQ20052.1"/>
    <property type="molecule type" value="Genomic_DNA"/>
</dbReference>
<evidence type="ECO:0000256" key="1">
    <source>
        <dbReference type="SAM" id="Coils"/>
    </source>
</evidence>
<sequence length="454" mass="51201">MALVVGALPHSQWQRLSPLLEAMGWDGRSSDAERWYLGERSPDRSGDVSYVLLHSRPERCIAQALADGNDLKSAVSTWVTSGEALLAFYRNNRSKAVLLDIDAVCGNPDEVLNWLAHNHSALKTAASSARQRSIQVGAIRDGQSLDQNLDLLVAIQAVDQSADVQGLLPYFEAASVPLGQETYARPLVDLMSTVANIESVKRNSKIAKESINVSQEQITALEKQVGSLKEENDLVVRELFKVQEELERYYLKNKDKDSELERLRADNKTINVELTSLKSKLEYTTSEVEKFSRDKQKEIAAIRKTLSEKERALSKATKWAKKLERERDELNTALMAVQGSLFWRLTFPLRWVLGKVKRVGGLFRRRGIKKNVKVLQQSELFDGQWYLAQYPDVVQSGLKPEEHYVRHGAFEGRDPSPYFSSKNYLRANPDVAKAGLNPLVHYVLHGKDEGRRVA</sequence>
<keyword evidence="3" id="KW-1185">Reference proteome</keyword>
<dbReference type="RefSeq" id="WP_123637299.1">
    <property type="nucleotide sequence ID" value="NZ_RJUK01000001.1"/>
</dbReference>
<dbReference type="AlphaFoldDB" id="A0A3N1NMK2"/>
<dbReference type="OrthoDB" id="7068720at2"/>